<keyword evidence="15" id="KW-1185">Reference proteome</keyword>
<proteinExistence type="inferred from homology"/>
<evidence type="ECO:0000256" key="5">
    <source>
        <dbReference type="ARBA" id="ARBA00019077"/>
    </source>
</evidence>
<feature type="site" description="Transition state stabilizer" evidence="11">
    <location>
        <position position="216"/>
    </location>
</feature>
<dbReference type="EC" id="2.4.99.12" evidence="4 12"/>
<dbReference type="EMBL" id="CP039268">
    <property type="protein sequence ID" value="QGU31662.1"/>
    <property type="molecule type" value="Genomic_DNA"/>
</dbReference>
<evidence type="ECO:0000256" key="10">
    <source>
        <dbReference type="PIRSR" id="PIRSR639901-1"/>
    </source>
</evidence>
<dbReference type="SUPFAM" id="SSF53756">
    <property type="entry name" value="UDP-Glycosyltransferase/glycogen phosphorylase"/>
    <property type="match status" value="1"/>
</dbReference>
<comment type="subcellular location">
    <subcellularLocation>
        <location evidence="1">Cell inner membrane</location>
        <topology evidence="1">Single-pass membrane protein</topology>
        <orientation evidence="1">Cytoplasmic side</orientation>
    </subcellularLocation>
    <subcellularLocation>
        <location evidence="12">Cell membrane</location>
    </subcellularLocation>
</comment>
<keyword evidence="12" id="KW-0448">Lipopolysaccharide biosynthesis</keyword>
<evidence type="ECO:0000256" key="4">
    <source>
        <dbReference type="ARBA" id="ARBA00012621"/>
    </source>
</evidence>
<comment type="catalytic activity">
    <reaction evidence="9 12">
        <text>lipid IVA (E. coli) + CMP-3-deoxy-beta-D-manno-octulosonate = alpha-Kdo-(2-&gt;6)-lipid IVA (E. coli) + CMP + H(+)</text>
        <dbReference type="Rhea" id="RHEA:28066"/>
        <dbReference type="ChEBI" id="CHEBI:15378"/>
        <dbReference type="ChEBI" id="CHEBI:58603"/>
        <dbReference type="ChEBI" id="CHEBI:60364"/>
        <dbReference type="ChEBI" id="CHEBI:60377"/>
        <dbReference type="ChEBI" id="CHEBI:85987"/>
        <dbReference type="EC" id="2.4.99.12"/>
    </reaction>
</comment>
<keyword evidence="12" id="KW-0472">Membrane</keyword>
<evidence type="ECO:0000256" key="3">
    <source>
        <dbReference type="ARBA" id="ARBA00006380"/>
    </source>
</evidence>
<evidence type="ECO:0000313" key="15">
    <source>
        <dbReference type="Proteomes" id="UP000426424"/>
    </source>
</evidence>
<feature type="active site" description="Proton acceptor" evidence="10">
    <location>
        <position position="68"/>
    </location>
</feature>
<dbReference type="InterPro" id="IPR007507">
    <property type="entry name" value="Glycos_transf_N"/>
</dbReference>
<evidence type="ECO:0000256" key="7">
    <source>
        <dbReference type="ARBA" id="ARBA00022968"/>
    </source>
</evidence>
<dbReference type="UniPathway" id="UPA00958"/>
<gene>
    <name evidence="14" type="ORF">E6P07_00815</name>
</gene>
<dbReference type="GO" id="GO:0005886">
    <property type="term" value="C:plasma membrane"/>
    <property type="evidence" value="ECO:0007669"/>
    <property type="project" value="UniProtKB-SubCell"/>
</dbReference>
<dbReference type="AlphaFoldDB" id="A0A6I6E1W6"/>
<dbReference type="GO" id="GO:0043842">
    <property type="term" value="F:Kdo transferase activity"/>
    <property type="evidence" value="ECO:0007669"/>
    <property type="project" value="UniProtKB-EC"/>
</dbReference>
<feature type="domain" description="3-deoxy-D-manno-octulosonic-acid transferase N-terminal" evidence="13">
    <location>
        <begin position="38"/>
        <end position="218"/>
    </location>
</feature>
<dbReference type="Proteomes" id="UP000426424">
    <property type="component" value="Chromosome"/>
</dbReference>
<evidence type="ECO:0000256" key="1">
    <source>
        <dbReference type="ARBA" id="ARBA00004388"/>
    </source>
</evidence>
<sequence length="430" mass="47237">MSGGMALGLYTALWRLALPLVLARLYWRGRTHPDARRRLGERLAWGQGRDGIGASPVDLWIHAVSVGEVQAAAALIRRLLESEPGRRILVTTTTPTGAERLRALFGDQVAHRYTPFDLPGVMECFIARVRPQLVIVMETEIWPNMLAVLERHGIPAALVNARLSERSARGYARLPCLIRPALARFSLIAAQTRADARRLIALGAPRPCVQVTGNLKFDPVQPEDLATRAGEIRHLWGAERPVWVAASTHEGEEIQVLQAHRRLLAQRPEALLVLVPRHPERFDAVASLIARQGLAFARRSQGQEVTPGQSIYLGDTLGELTYFLAAADLAFIGGSLVPRGGHNPLEAAVSGIPILLGPHTFNFAAIVRMLYEAGAAEQVEDVETLSRCLIDLFDAPGRRVLMGERGREVVARHRGALERLWVALAPWLSS</sequence>
<accession>A0A6I6E1W6</accession>
<comment type="pathway">
    <text evidence="2 12">Bacterial outer membrane biogenesis; LPS core biosynthesis.</text>
</comment>
<dbReference type="NCBIfam" id="NF004388">
    <property type="entry name" value="PRK05749.1-4"/>
    <property type="match status" value="1"/>
</dbReference>
<dbReference type="Gene3D" id="3.40.50.11720">
    <property type="entry name" value="3-Deoxy-D-manno-octulosonic-acid transferase, N-terminal domain"/>
    <property type="match status" value="1"/>
</dbReference>
<evidence type="ECO:0000256" key="6">
    <source>
        <dbReference type="ARBA" id="ARBA00022679"/>
    </source>
</evidence>
<dbReference type="KEGG" id="ttp:E6P07_00815"/>
<dbReference type="Gene3D" id="3.40.50.2000">
    <property type="entry name" value="Glycogen Phosphorylase B"/>
    <property type="match status" value="1"/>
</dbReference>
<evidence type="ECO:0000256" key="2">
    <source>
        <dbReference type="ARBA" id="ARBA00004713"/>
    </source>
</evidence>
<organism evidence="14 15">
    <name type="scientific">Thermochromatium tepidum ATCC 43061</name>
    <dbReference type="NCBI Taxonomy" id="316276"/>
    <lineage>
        <taxon>Bacteria</taxon>
        <taxon>Pseudomonadati</taxon>
        <taxon>Pseudomonadota</taxon>
        <taxon>Gammaproteobacteria</taxon>
        <taxon>Chromatiales</taxon>
        <taxon>Chromatiaceae</taxon>
        <taxon>Thermochromatium</taxon>
    </lineage>
</organism>
<dbReference type="FunFam" id="3.40.50.11720:FF:000001">
    <property type="entry name" value="3-deoxy-D-manno-octulosonic acid transferase"/>
    <property type="match status" value="1"/>
</dbReference>
<evidence type="ECO:0000256" key="12">
    <source>
        <dbReference type="RuleBase" id="RU365103"/>
    </source>
</evidence>
<comment type="similarity">
    <text evidence="3">Belongs to the glycosyltransferase group 1 family. Glycosyltransferase 30 subfamily.</text>
</comment>
<dbReference type="FunFam" id="3.40.50.2000:FF:000032">
    <property type="entry name" value="3-deoxy-D-manno-octulosonic acid transferase"/>
    <property type="match status" value="1"/>
</dbReference>
<dbReference type="PANTHER" id="PTHR42755:SF1">
    <property type="entry name" value="3-DEOXY-D-MANNO-OCTULOSONIC ACID TRANSFERASE, MITOCHONDRIAL-RELATED"/>
    <property type="match status" value="1"/>
</dbReference>
<feature type="site" description="Transition state stabilizer" evidence="11">
    <location>
        <position position="138"/>
    </location>
</feature>
<dbReference type="Pfam" id="PF04413">
    <property type="entry name" value="Glycos_transf_N"/>
    <property type="match status" value="1"/>
</dbReference>
<evidence type="ECO:0000256" key="11">
    <source>
        <dbReference type="PIRSR" id="PIRSR639901-2"/>
    </source>
</evidence>
<dbReference type="InterPro" id="IPR039901">
    <property type="entry name" value="Kdotransferase"/>
</dbReference>
<keyword evidence="6 12" id="KW-0808">Transferase</keyword>
<comment type="function">
    <text evidence="12">Involved in lipopolysaccharide (LPS) biosynthesis. Catalyzes the transfer of 3-deoxy-D-manno-octulosonate (Kdo) residue(s) from CMP-Kdo to lipid IV(A), the tetraacyldisaccharide-1,4'-bisphosphate precursor of lipid A.</text>
</comment>
<dbReference type="PANTHER" id="PTHR42755">
    <property type="entry name" value="3-DEOXY-MANNO-OCTULOSONATE CYTIDYLYLTRANSFERASE"/>
    <property type="match status" value="1"/>
</dbReference>
<keyword evidence="7" id="KW-0812">Transmembrane</keyword>
<evidence type="ECO:0000256" key="8">
    <source>
        <dbReference type="ARBA" id="ARBA00031445"/>
    </source>
</evidence>
<evidence type="ECO:0000313" key="14">
    <source>
        <dbReference type="EMBL" id="QGU31662.1"/>
    </source>
</evidence>
<name>A0A6I6E1W6_THETI</name>
<dbReference type="GO" id="GO:0009245">
    <property type="term" value="P:lipid A biosynthetic process"/>
    <property type="evidence" value="ECO:0007669"/>
    <property type="project" value="TreeGrafter"/>
</dbReference>
<evidence type="ECO:0000259" key="13">
    <source>
        <dbReference type="Pfam" id="PF04413"/>
    </source>
</evidence>
<dbReference type="OrthoDB" id="9789797at2"/>
<keyword evidence="7" id="KW-0735">Signal-anchor</keyword>
<protein>
    <recommendedName>
        <fullName evidence="5 12">3-deoxy-D-manno-octulosonic acid transferase</fullName>
        <shortName evidence="12">Kdo transferase</shortName>
        <ecNumber evidence="4 12">2.4.99.12</ecNumber>
    </recommendedName>
    <alternativeName>
        <fullName evidence="8 12">Lipid IV(A) 3-deoxy-D-manno-octulosonic acid transferase</fullName>
    </alternativeName>
</protein>
<reference evidence="14 15" key="1">
    <citation type="submission" date="2019-12" db="EMBL/GenBank/DDBJ databases">
        <title>The complete genome of the thermophilic, anoxygenic phototrophic gammaproteobacterium Thermochromatium tepidum.</title>
        <authorList>
            <person name="Sattley W.M."/>
            <person name="Swingley W.D."/>
            <person name="Burchell B.M."/>
            <person name="Gurbani S.A."/>
            <person name="Kujawa C.M."/>
            <person name="Nuccio D.A."/>
            <person name="Schladweiler J."/>
            <person name="Shaffer K.N."/>
            <person name="Stokes L.M."/>
            <person name="Touchman J.W."/>
            <person name="Blankenship R.E."/>
            <person name="Madigan M.T."/>
        </authorList>
    </citation>
    <scope>NUCLEOTIDE SEQUENCE [LARGE SCALE GENOMIC DNA]</scope>
    <source>
        <strain evidence="14 15">ATCC 43061</strain>
    </source>
</reference>
<evidence type="ECO:0000256" key="9">
    <source>
        <dbReference type="ARBA" id="ARBA00049183"/>
    </source>
</evidence>
<dbReference type="InterPro" id="IPR038107">
    <property type="entry name" value="Glycos_transf_N_sf"/>
</dbReference>
<dbReference type="GO" id="GO:0009244">
    <property type="term" value="P:lipopolysaccharide core region biosynthetic process"/>
    <property type="evidence" value="ECO:0007669"/>
    <property type="project" value="UniProtKB-UniRule"/>
</dbReference>
<keyword evidence="12" id="KW-1003">Cell membrane</keyword>